<evidence type="ECO:0000256" key="3">
    <source>
        <dbReference type="ARBA" id="ARBA00023015"/>
    </source>
</evidence>
<accession>A0A168J5W5</accession>
<evidence type="ECO:0000256" key="6">
    <source>
        <dbReference type="SAM" id="MobiDB-lite"/>
    </source>
</evidence>
<gene>
    <name evidence="8" type="ORF">LEL_03530</name>
</gene>
<evidence type="ECO:0000256" key="5">
    <source>
        <dbReference type="ARBA" id="ARBA00023242"/>
    </source>
</evidence>
<feature type="domain" description="Xylanolytic transcriptional activator regulatory" evidence="7">
    <location>
        <begin position="566"/>
        <end position="803"/>
    </location>
</feature>
<keyword evidence="3" id="KW-0805">Transcription regulation</keyword>
<dbReference type="GO" id="GO:0000981">
    <property type="term" value="F:DNA-binding transcription factor activity, RNA polymerase II-specific"/>
    <property type="evidence" value="ECO:0007669"/>
    <property type="project" value="InterPro"/>
</dbReference>
<reference evidence="8 9" key="1">
    <citation type="journal article" date="2016" name="Genome Biol. Evol.">
        <title>Divergent and convergent evolution of fungal pathogenicity.</title>
        <authorList>
            <person name="Shang Y."/>
            <person name="Xiao G."/>
            <person name="Zheng P."/>
            <person name="Cen K."/>
            <person name="Zhan S."/>
            <person name="Wang C."/>
        </authorList>
    </citation>
    <scope>NUCLEOTIDE SEQUENCE [LARGE SCALE GENOMIC DNA]</scope>
    <source>
        <strain evidence="8 9">RCEF 1005</strain>
    </source>
</reference>
<evidence type="ECO:0000256" key="1">
    <source>
        <dbReference type="ARBA" id="ARBA00004123"/>
    </source>
</evidence>
<dbReference type="PANTHER" id="PTHR47338:SF5">
    <property type="entry name" value="ZN(II)2CYS6 TRANSCRIPTION FACTOR (EUROFUNG)"/>
    <property type="match status" value="1"/>
</dbReference>
<dbReference type="PANTHER" id="PTHR47338">
    <property type="entry name" value="ZN(II)2CYS6 TRANSCRIPTION FACTOR (EUROFUNG)-RELATED"/>
    <property type="match status" value="1"/>
</dbReference>
<evidence type="ECO:0000256" key="2">
    <source>
        <dbReference type="ARBA" id="ARBA00022723"/>
    </source>
</evidence>
<evidence type="ECO:0000259" key="7">
    <source>
        <dbReference type="Pfam" id="PF04082"/>
    </source>
</evidence>
<dbReference type="GO" id="GO:0006351">
    <property type="term" value="P:DNA-templated transcription"/>
    <property type="evidence" value="ECO:0007669"/>
    <property type="project" value="InterPro"/>
</dbReference>
<proteinExistence type="predicted"/>
<protein>
    <submittedName>
        <fullName evidence="8">Transcription factor</fullName>
    </submittedName>
</protein>
<evidence type="ECO:0000256" key="4">
    <source>
        <dbReference type="ARBA" id="ARBA00023163"/>
    </source>
</evidence>
<dbReference type="CDD" id="cd12148">
    <property type="entry name" value="fungal_TF_MHR"/>
    <property type="match status" value="1"/>
</dbReference>
<comment type="subcellular location">
    <subcellularLocation>
        <location evidence="1">Nucleus</location>
    </subcellularLocation>
</comment>
<dbReference type="InterPro" id="IPR029058">
    <property type="entry name" value="AB_hydrolase_fold"/>
</dbReference>
<dbReference type="InterPro" id="IPR007219">
    <property type="entry name" value="XnlR_reg_dom"/>
</dbReference>
<name>A0A168J5W5_CORDF</name>
<dbReference type="AlphaFoldDB" id="A0A168J5W5"/>
<feature type="compositionally biased region" description="Basic and acidic residues" evidence="6">
    <location>
        <begin position="385"/>
        <end position="406"/>
    </location>
</feature>
<keyword evidence="2" id="KW-0479">Metal-binding</keyword>
<dbReference type="Gene3D" id="4.10.240.10">
    <property type="entry name" value="Zn(2)-C6 fungal-type DNA-binding domain"/>
    <property type="match status" value="1"/>
</dbReference>
<dbReference type="CDD" id="cd00067">
    <property type="entry name" value="GAL4"/>
    <property type="match status" value="1"/>
</dbReference>
<feature type="region of interest" description="Disordered" evidence="6">
    <location>
        <begin position="966"/>
        <end position="997"/>
    </location>
</feature>
<keyword evidence="5" id="KW-0539">Nucleus</keyword>
<dbReference type="Gene3D" id="3.40.50.1820">
    <property type="entry name" value="alpha/beta hydrolase"/>
    <property type="match status" value="1"/>
</dbReference>
<dbReference type="InterPro" id="IPR010520">
    <property type="entry name" value="FrsA-like"/>
</dbReference>
<dbReference type="EMBL" id="AZHF01000002">
    <property type="protein sequence ID" value="OAA80044.1"/>
    <property type="molecule type" value="Genomic_DNA"/>
</dbReference>
<evidence type="ECO:0000313" key="8">
    <source>
        <dbReference type="EMBL" id="OAA80044.1"/>
    </source>
</evidence>
<dbReference type="GO" id="GO:0005634">
    <property type="term" value="C:nucleus"/>
    <property type="evidence" value="ECO:0007669"/>
    <property type="project" value="UniProtKB-SubCell"/>
</dbReference>
<sequence>MDELDHELGKARLPSIKGYVQGDRGAKGPPPEVCAYIGGGAVLLQSSPLGSVTNIAELTKAAPAGQHGPIIAMDAALKAMAYLFQASWPGRTPKRNTAYSMSTRLFDVILDACAPVLDIQIRRHVLHSHDEEVVLYGLIRSSTGGASQPAKNSLPGVLITNGLEGTNAESMLPFLRSDRLSEGACFFMEMPSTYAYKAPMSLGVTERIYADAISFIQALDYVDSSRIGMVGFSFGGHWTTRMAIIDKRLKAVVVNGAPLRHSLRPSGAFGMPQIMIEALSRAVGANTLSLSAKLSALAPSQDELRSISCPVLAINGDTDTLIATRDTVELAELAPNSCLKLYPDDDHCAMAHAREWRLVTSRSGTNKSFPDPTSLSRPAGVSADAYRRGDPAKRDTGKRWSVRSRETTPGFPTRRPPPPSTFSLTQFHIALPTSAVNPLKSSTRQASAVRNCQPTLLRAPMTGRPRTACRRCNGQKYSSGITILQVRCSGRRPVCERCQRADRSCVYEGHRPASALGTEQTPVQAAVHSDPGTSSDKATHSQLPHYSLDAGTTIYGIPTTSLYELIDIYFTHITNSALLLHKDSLLQQLANNQARDHVILSICALAAKRHSPDGSSGSLIWQQGLAHQWATRAGQLVFQELDNPREENIVTLTNLTLYWYEEGQWKRCSIYRGNALLIARVATTPKASNRASMTPFQAEMQRRRLWACYLMTAYSSEPHLQRYTFQLVKDIGLPCQDEDFNPEMASPTPPGSNERQSVSLAGELIKIICLTKVCEVVQNKPRNMHSYLIAVQELDLAVSKWHQGLPATYKGLDTTLAEEQATFPTVHLLHFFHHQCMCSLHASLVPLYCWGGLPNDRQPYPLAQQLSAQTALEHARSISELASSVLAGAYPVARSNSFVGYACYCACAVMIPFLRCADPAVKAQAHRDVLSNLAVMQALGQYWRFTKLLDAFPIYPLHRRRTQEYEPFKARGSQRRGQSGDIVRRRPQQDTARACRR</sequence>
<feature type="region of interest" description="Disordered" evidence="6">
    <location>
        <begin position="519"/>
        <end position="541"/>
    </location>
</feature>
<dbReference type="Proteomes" id="UP000076881">
    <property type="component" value="Unassembled WGS sequence"/>
</dbReference>
<dbReference type="InterPro" id="IPR001138">
    <property type="entry name" value="Zn2Cys6_DnaBD"/>
</dbReference>
<dbReference type="OrthoDB" id="4870345at2759"/>
<dbReference type="InterPro" id="IPR036864">
    <property type="entry name" value="Zn2-C6_fun-type_DNA-bd_sf"/>
</dbReference>
<dbReference type="SUPFAM" id="SSF53474">
    <property type="entry name" value="alpha/beta-Hydrolases"/>
    <property type="match status" value="1"/>
</dbReference>
<keyword evidence="9" id="KW-1185">Reference proteome</keyword>
<organism evidence="8 9">
    <name type="scientific">Akanthomyces lecanii RCEF 1005</name>
    <dbReference type="NCBI Taxonomy" id="1081108"/>
    <lineage>
        <taxon>Eukaryota</taxon>
        <taxon>Fungi</taxon>
        <taxon>Dikarya</taxon>
        <taxon>Ascomycota</taxon>
        <taxon>Pezizomycotina</taxon>
        <taxon>Sordariomycetes</taxon>
        <taxon>Hypocreomycetidae</taxon>
        <taxon>Hypocreales</taxon>
        <taxon>Cordycipitaceae</taxon>
        <taxon>Akanthomyces</taxon>
        <taxon>Cordyceps confragosa</taxon>
    </lineage>
</organism>
<dbReference type="InterPro" id="IPR050815">
    <property type="entry name" value="TF_fung"/>
</dbReference>
<dbReference type="Pfam" id="PF04082">
    <property type="entry name" value="Fungal_trans"/>
    <property type="match status" value="1"/>
</dbReference>
<dbReference type="Pfam" id="PF06500">
    <property type="entry name" value="FrsA-like"/>
    <property type="match status" value="1"/>
</dbReference>
<dbReference type="GO" id="GO:0003677">
    <property type="term" value="F:DNA binding"/>
    <property type="evidence" value="ECO:0007669"/>
    <property type="project" value="InterPro"/>
</dbReference>
<dbReference type="STRING" id="1081108.A0A168J5W5"/>
<feature type="region of interest" description="Disordered" evidence="6">
    <location>
        <begin position="362"/>
        <end position="418"/>
    </location>
</feature>
<comment type="caution">
    <text evidence="8">The sequence shown here is derived from an EMBL/GenBank/DDBJ whole genome shotgun (WGS) entry which is preliminary data.</text>
</comment>
<dbReference type="GO" id="GO:0008270">
    <property type="term" value="F:zinc ion binding"/>
    <property type="evidence" value="ECO:0007669"/>
    <property type="project" value="InterPro"/>
</dbReference>
<feature type="compositionally biased region" description="Polar residues" evidence="6">
    <location>
        <begin position="362"/>
        <end position="376"/>
    </location>
</feature>
<evidence type="ECO:0000313" key="9">
    <source>
        <dbReference type="Proteomes" id="UP000076881"/>
    </source>
</evidence>
<feature type="compositionally biased region" description="Polar residues" evidence="6">
    <location>
        <begin position="531"/>
        <end position="541"/>
    </location>
</feature>
<keyword evidence="4" id="KW-0804">Transcription</keyword>